<accession>A0A518AMC2</accession>
<name>A0A518AMC2_9BACT</name>
<sequence length="229" mass="24441" precursor="true">MAIGSLHLATLLCVLGTSLAGAQTPATHPLHAGAMQPGAIGSQRLLRGGPLSGYTQPVEIRVPEGTEVGMATGGHFQVPQPGNPVVGLRVGCVYRLKVTGLFDRPGEAVFPTVELIDRLYPPPGTAQKFPVPIDITAEDLELAARGMFVTRVIYVEDPNQALPVDQEENKTTWVEARPEEDPLQVADAAGRPIAILRLGGRDLSQATGQGFTTYGDPPVFEYQRKPSQD</sequence>
<dbReference type="OrthoDB" id="278943at2"/>
<evidence type="ECO:0000313" key="4">
    <source>
        <dbReference type="Proteomes" id="UP000315750"/>
    </source>
</evidence>
<organism evidence="3 4">
    <name type="scientific">Aeoliella mucimassa</name>
    <dbReference type="NCBI Taxonomy" id="2527972"/>
    <lineage>
        <taxon>Bacteria</taxon>
        <taxon>Pseudomonadati</taxon>
        <taxon>Planctomycetota</taxon>
        <taxon>Planctomycetia</taxon>
        <taxon>Pirellulales</taxon>
        <taxon>Lacipirellulaceae</taxon>
        <taxon>Aeoliella</taxon>
    </lineage>
</organism>
<feature type="region of interest" description="Disordered" evidence="1">
    <location>
        <begin position="207"/>
        <end position="229"/>
    </location>
</feature>
<keyword evidence="2" id="KW-0732">Signal</keyword>
<feature type="signal peptide" evidence="2">
    <location>
        <begin position="1"/>
        <end position="22"/>
    </location>
</feature>
<dbReference type="EMBL" id="CP036278">
    <property type="protein sequence ID" value="QDU55875.1"/>
    <property type="molecule type" value="Genomic_DNA"/>
</dbReference>
<gene>
    <name evidence="3" type="ORF">Pan181_20720</name>
</gene>
<evidence type="ECO:0000256" key="1">
    <source>
        <dbReference type="SAM" id="MobiDB-lite"/>
    </source>
</evidence>
<protein>
    <submittedName>
        <fullName evidence="3">Uncharacterized protein</fullName>
    </submittedName>
</protein>
<evidence type="ECO:0000256" key="2">
    <source>
        <dbReference type="SAM" id="SignalP"/>
    </source>
</evidence>
<evidence type="ECO:0000313" key="3">
    <source>
        <dbReference type="EMBL" id="QDU55875.1"/>
    </source>
</evidence>
<feature type="chain" id="PRO_5021918690" evidence="2">
    <location>
        <begin position="23"/>
        <end position="229"/>
    </location>
</feature>
<dbReference type="AlphaFoldDB" id="A0A518AMC2"/>
<reference evidence="3 4" key="1">
    <citation type="submission" date="2019-02" db="EMBL/GenBank/DDBJ databases">
        <title>Deep-cultivation of Planctomycetes and their phenomic and genomic characterization uncovers novel biology.</title>
        <authorList>
            <person name="Wiegand S."/>
            <person name="Jogler M."/>
            <person name="Boedeker C."/>
            <person name="Pinto D."/>
            <person name="Vollmers J."/>
            <person name="Rivas-Marin E."/>
            <person name="Kohn T."/>
            <person name="Peeters S.H."/>
            <person name="Heuer A."/>
            <person name="Rast P."/>
            <person name="Oberbeckmann S."/>
            <person name="Bunk B."/>
            <person name="Jeske O."/>
            <person name="Meyerdierks A."/>
            <person name="Storesund J.E."/>
            <person name="Kallscheuer N."/>
            <person name="Luecker S."/>
            <person name="Lage O.M."/>
            <person name="Pohl T."/>
            <person name="Merkel B.J."/>
            <person name="Hornburger P."/>
            <person name="Mueller R.-W."/>
            <person name="Bruemmer F."/>
            <person name="Labrenz M."/>
            <person name="Spormann A.M."/>
            <person name="Op den Camp H."/>
            <person name="Overmann J."/>
            <person name="Amann R."/>
            <person name="Jetten M.S.M."/>
            <person name="Mascher T."/>
            <person name="Medema M.H."/>
            <person name="Devos D.P."/>
            <person name="Kaster A.-K."/>
            <person name="Ovreas L."/>
            <person name="Rohde M."/>
            <person name="Galperin M.Y."/>
            <person name="Jogler C."/>
        </authorList>
    </citation>
    <scope>NUCLEOTIDE SEQUENCE [LARGE SCALE GENOMIC DNA]</scope>
    <source>
        <strain evidence="3 4">Pan181</strain>
    </source>
</reference>
<dbReference type="Proteomes" id="UP000315750">
    <property type="component" value="Chromosome"/>
</dbReference>
<proteinExistence type="predicted"/>
<dbReference type="KEGG" id="amuc:Pan181_20720"/>
<dbReference type="RefSeq" id="WP_145246670.1">
    <property type="nucleotide sequence ID" value="NZ_CP036278.1"/>
</dbReference>
<keyword evidence="4" id="KW-1185">Reference proteome</keyword>